<evidence type="ECO:0000313" key="1">
    <source>
        <dbReference type="EMBL" id="KAI0054194.1"/>
    </source>
</evidence>
<reference evidence="1" key="1">
    <citation type="submission" date="2021-02" db="EMBL/GenBank/DDBJ databases">
        <authorList>
            <consortium name="DOE Joint Genome Institute"/>
            <person name="Ahrendt S."/>
            <person name="Looney B.P."/>
            <person name="Miyauchi S."/>
            <person name="Morin E."/>
            <person name="Drula E."/>
            <person name="Courty P.E."/>
            <person name="Chicoki N."/>
            <person name="Fauchery L."/>
            <person name="Kohler A."/>
            <person name="Kuo A."/>
            <person name="Labutti K."/>
            <person name="Pangilinan J."/>
            <person name="Lipzen A."/>
            <person name="Riley R."/>
            <person name="Andreopoulos W."/>
            <person name="He G."/>
            <person name="Johnson J."/>
            <person name="Barry K.W."/>
            <person name="Grigoriev I.V."/>
            <person name="Nagy L."/>
            <person name="Hibbett D."/>
            <person name="Henrissat B."/>
            <person name="Matheny P.B."/>
            <person name="Labbe J."/>
            <person name="Martin F."/>
        </authorList>
    </citation>
    <scope>NUCLEOTIDE SEQUENCE</scope>
    <source>
        <strain evidence="1">FP105234-sp</strain>
    </source>
</reference>
<protein>
    <submittedName>
        <fullName evidence="1">Uncharacterized protein</fullName>
    </submittedName>
</protein>
<dbReference type="EMBL" id="MU275838">
    <property type="protein sequence ID" value="KAI0054194.1"/>
    <property type="molecule type" value="Genomic_DNA"/>
</dbReference>
<gene>
    <name evidence="1" type="ORF">FA95DRAFT_1552009</name>
</gene>
<reference evidence="1" key="2">
    <citation type="journal article" date="2022" name="New Phytol.">
        <title>Evolutionary transition to the ectomycorrhizal habit in the genomes of a hyperdiverse lineage of mushroom-forming fungi.</title>
        <authorList>
            <person name="Looney B."/>
            <person name="Miyauchi S."/>
            <person name="Morin E."/>
            <person name="Drula E."/>
            <person name="Courty P.E."/>
            <person name="Kohler A."/>
            <person name="Kuo A."/>
            <person name="LaButti K."/>
            <person name="Pangilinan J."/>
            <person name="Lipzen A."/>
            <person name="Riley R."/>
            <person name="Andreopoulos W."/>
            <person name="He G."/>
            <person name="Johnson J."/>
            <person name="Nolan M."/>
            <person name="Tritt A."/>
            <person name="Barry K.W."/>
            <person name="Grigoriev I.V."/>
            <person name="Nagy L.G."/>
            <person name="Hibbett D."/>
            <person name="Henrissat B."/>
            <person name="Matheny P.B."/>
            <person name="Labbe J."/>
            <person name="Martin F.M."/>
        </authorList>
    </citation>
    <scope>NUCLEOTIDE SEQUENCE</scope>
    <source>
        <strain evidence="1">FP105234-sp</strain>
    </source>
</reference>
<evidence type="ECO:0000313" key="2">
    <source>
        <dbReference type="Proteomes" id="UP000814033"/>
    </source>
</evidence>
<comment type="caution">
    <text evidence="1">The sequence shown here is derived from an EMBL/GenBank/DDBJ whole genome shotgun (WGS) entry which is preliminary data.</text>
</comment>
<proteinExistence type="predicted"/>
<keyword evidence="2" id="KW-1185">Reference proteome</keyword>
<name>A0ACB8SCZ7_9AGAM</name>
<sequence>MVLQTFSAVTHHGGLYVRIEISKKTLLDEEPDDVLAGRLGITVICHSLGAVVEQEDTPDPLLLKAVDVLIRTILFPMRKGGQSQTLIDHGLGALSGATQHCTKDFAGIPSAILCSQTVDQALEDPS</sequence>
<dbReference type="Proteomes" id="UP000814033">
    <property type="component" value="Unassembled WGS sequence"/>
</dbReference>
<organism evidence="1 2">
    <name type="scientific">Auriscalpium vulgare</name>
    <dbReference type="NCBI Taxonomy" id="40419"/>
    <lineage>
        <taxon>Eukaryota</taxon>
        <taxon>Fungi</taxon>
        <taxon>Dikarya</taxon>
        <taxon>Basidiomycota</taxon>
        <taxon>Agaricomycotina</taxon>
        <taxon>Agaricomycetes</taxon>
        <taxon>Russulales</taxon>
        <taxon>Auriscalpiaceae</taxon>
        <taxon>Auriscalpium</taxon>
    </lineage>
</organism>
<accession>A0ACB8SCZ7</accession>